<feature type="transmembrane region" description="Helical" evidence="11">
    <location>
        <begin position="242"/>
        <end position="264"/>
    </location>
</feature>
<comment type="subcellular location">
    <subcellularLocation>
        <location evidence="2">Golgi apparatus membrane</location>
        <topology evidence="2">Multi-pass membrane protein</topology>
    </subcellularLocation>
</comment>
<feature type="region of interest" description="Disordered" evidence="10">
    <location>
        <begin position="1"/>
        <end position="38"/>
    </location>
</feature>
<evidence type="ECO:0000256" key="10">
    <source>
        <dbReference type="SAM" id="MobiDB-lite"/>
    </source>
</evidence>
<reference evidence="13 14" key="1">
    <citation type="submission" date="2022-09" db="EMBL/GenBank/DDBJ databases">
        <authorList>
            <person name="Palmer J.M."/>
        </authorList>
    </citation>
    <scope>NUCLEOTIDE SEQUENCE [LARGE SCALE GENOMIC DNA]</scope>
    <source>
        <strain evidence="13 14">DSM 7382</strain>
    </source>
</reference>
<keyword evidence="8" id="KW-0333">Golgi apparatus</keyword>
<name>A0AAW0GGY3_9APHY</name>
<feature type="compositionally biased region" description="Polar residues" evidence="10">
    <location>
        <begin position="363"/>
        <end position="380"/>
    </location>
</feature>
<keyword evidence="9 11" id="KW-0472">Membrane</keyword>
<dbReference type="PANTHER" id="PTHR47549">
    <property type="entry name" value="GOLGI APPARATUS MEMBRANE PROTEIN TVP38-RELATED"/>
    <property type="match status" value="1"/>
</dbReference>
<evidence type="ECO:0000313" key="14">
    <source>
        <dbReference type="Proteomes" id="UP001385951"/>
    </source>
</evidence>
<evidence type="ECO:0000256" key="8">
    <source>
        <dbReference type="ARBA" id="ARBA00023034"/>
    </source>
</evidence>
<sequence length="448" mass="49797">MANPYQAYGPDIPTLSYSDPAKFSSDPHGSHGINQESTDVDKAADAVVLVREVLTRSPSPTPEEAAELSKTSMFDWKAMRNWRYWVRKEWRWYYLIGVLVVVFIVLFVAYHTQIVNWLQPAANWMHRTPAGWVIPIVLFVIVSFPPLFGHEIIGILCGLVWGLGIGFAIVATGTFLGEMANFYAFRHCCTARGAKYEKKNLKYAYLVRVIRDGGFKVALVARFSAIPPHFTTAVFSTCGMDVWVFAAAAFFSLPKQFMIVYLGVALEQSQSDGSSRTNKIIKAIVISVTVIVTILAMWWINKKMNDVKPIVIYERRKARQLKLNGFSVSETHPDVPDLEANAPPHHSSNRDTYASSGAPIDSRPSNQSQRRTSDEQTISPDTILHAPQSRRPFSGQSGSKTDSPLQASEDVLPYHEVVGPAKQSIPFRAGSSSRNALQGSNSYAMSSM</sequence>
<feature type="transmembrane region" description="Helical" evidence="11">
    <location>
        <begin position="92"/>
        <end position="110"/>
    </location>
</feature>
<proteinExistence type="inferred from homology"/>
<dbReference type="PANTHER" id="PTHR47549:SF2">
    <property type="entry name" value="GOLGI APPARATUS MEMBRANE PROTEIN TVP38"/>
    <property type="match status" value="1"/>
</dbReference>
<keyword evidence="6 11" id="KW-0812">Transmembrane</keyword>
<accession>A0AAW0GGY3</accession>
<dbReference type="Pfam" id="PF09335">
    <property type="entry name" value="VTT_dom"/>
    <property type="match status" value="1"/>
</dbReference>
<evidence type="ECO:0000256" key="4">
    <source>
        <dbReference type="ARBA" id="ARBA00013533"/>
    </source>
</evidence>
<dbReference type="Proteomes" id="UP001385951">
    <property type="component" value="Unassembled WGS sequence"/>
</dbReference>
<evidence type="ECO:0000256" key="11">
    <source>
        <dbReference type="SAM" id="Phobius"/>
    </source>
</evidence>
<evidence type="ECO:0000256" key="2">
    <source>
        <dbReference type="ARBA" id="ARBA00004653"/>
    </source>
</evidence>
<feature type="region of interest" description="Disordered" evidence="10">
    <location>
        <begin position="425"/>
        <end position="448"/>
    </location>
</feature>
<organism evidence="13 14">
    <name type="scientific">Cerrena zonata</name>
    <dbReference type="NCBI Taxonomy" id="2478898"/>
    <lineage>
        <taxon>Eukaryota</taxon>
        <taxon>Fungi</taxon>
        <taxon>Dikarya</taxon>
        <taxon>Basidiomycota</taxon>
        <taxon>Agaricomycotina</taxon>
        <taxon>Agaricomycetes</taxon>
        <taxon>Polyporales</taxon>
        <taxon>Cerrenaceae</taxon>
        <taxon>Cerrena</taxon>
    </lineage>
</organism>
<evidence type="ECO:0000256" key="6">
    <source>
        <dbReference type="ARBA" id="ARBA00022692"/>
    </source>
</evidence>
<dbReference type="InterPro" id="IPR032816">
    <property type="entry name" value="VTT_dom"/>
</dbReference>
<evidence type="ECO:0000256" key="3">
    <source>
        <dbReference type="ARBA" id="ARBA00008640"/>
    </source>
</evidence>
<protein>
    <recommendedName>
        <fullName evidence="4">Golgi apparatus membrane protein TVP38</fullName>
    </recommendedName>
    <alternativeName>
        <fullName evidence="5">Golgi apparatus membrane protein tvp38</fullName>
    </alternativeName>
</protein>
<gene>
    <name evidence="13" type="ORF">QCA50_007068</name>
</gene>
<dbReference type="InterPro" id="IPR051076">
    <property type="entry name" value="Golgi_membrane_TVP38/TMEM64"/>
</dbReference>
<feature type="transmembrane region" description="Helical" evidence="11">
    <location>
        <begin position="130"/>
        <end position="148"/>
    </location>
</feature>
<dbReference type="AlphaFoldDB" id="A0AAW0GGY3"/>
<keyword evidence="14" id="KW-1185">Reference proteome</keyword>
<evidence type="ECO:0000256" key="7">
    <source>
        <dbReference type="ARBA" id="ARBA00022989"/>
    </source>
</evidence>
<comment type="caution">
    <text evidence="13">The sequence shown here is derived from an EMBL/GenBank/DDBJ whole genome shotgun (WGS) entry which is preliminary data.</text>
</comment>
<comment type="function">
    <text evidence="1">Golgi membrane protein involved in vesicular trafficking and spindle migration.</text>
</comment>
<evidence type="ECO:0000256" key="1">
    <source>
        <dbReference type="ARBA" id="ARBA00002978"/>
    </source>
</evidence>
<evidence type="ECO:0000256" key="9">
    <source>
        <dbReference type="ARBA" id="ARBA00023136"/>
    </source>
</evidence>
<comment type="similarity">
    <text evidence="3">Belongs to the TVP38/TMEM64 family.</text>
</comment>
<feature type="domain" description="VTT" evidence="12">
    <location>
        <begin position="150"/>
        <end position="263"/>
    </location>
</feature>
<feature type="compositionally biased region" description="Polar residues" evidence="10">
    <location>
        <begin position="430"/>
        <end position="448"/>
    </location>
</feature>
<dbReference type="GO" id="GO:0000139">
    <property type="term" value="C:Golgi membrane"/>
    <property type="evidence" value="ECO:0007669"/>
    <property type="project" value="UniProtKB-SubCell"/>
</dbReference>
<evidence type="ECO:0000259" key="12">
    <source>
        <dbReference type="Pfam" id="PF09335"/>
    </source>
</evidence>
<feature type="region of interest" description="Disordered" evidence="10">
    <location>
        <begin position="332"/>
        <end position="406"/>
    </location>
</feature>
<dbReference type="EMBL" id="JASBNA010000007">
    <property type="protein sequence ID" value="KAK7690410.1"/>
    <property type="molecule type" value="Genomic_DNA"/>
</dbReference>
<feature type="compositionally biased region" description="Polar residues" evidence="10">
    <location>
        <begin position="394"/>
        <end position="406"/>
    </location>
</feature>
<evidence type="ECO:0000256" key="5">
    <source>
        <dbReference type="ARBA" id="ARBA00020673"/>
    </source>
</evidence>
<evidence type="ECO:0000313" key="13">
    <source>
        <dbReference type="EMBL" id="KAK7690410.1"/>
    </source>
</evidence>
<keyword evidence="7 11" id="KW-1133">Transmembrane helix</keyword>
<feature type="transmembrane region" description="Helical" evidence="11">
    <location>
        <begin position="280"/>
        <end position="300"/>
    </location>
</feature>
<feature type="transmembrane region" description="Helical" evidence="11">
    <location>
        <begin position="155"/>
        <end position="176"/>
    </location>
</feature>